<evidence type="ECO:0000256" key="2">
    <source>
        <dbReference type="ARBA" id="ARBA00023002"/>
    </source>
</evidence>
<keyword evidence="3" id="KW-0472">Membrane</keyword>
<feature type="transmembrane region" description="Helical" evidence="3">
    <location>
        <begin position="343"/>
        <end position="363"/>
    </location>
</feature>
<name>A0ABQ5VZ30_9HYPH</name>
<dbReference type="InterPro" id="IPR002202">
    <property type="entry name" value="HMG_CoA_Rdtase"/>
</dbReference>
<keyword evidence="3" id="KW-1133">Transmembrane helix</keyword>
<dbReference type="PRINTS" id="PR00071">
    <property type="entry name" value="HMGCOARDTASE"/>
</dbReference>
<proteinExistence type="inferred from homology"/>
<sequence length="419" mass="44110">MLRMLERLRSRSEHTDFSAQLAASAERQLPARIRPRQKASAETARALWTQLRAQSSARAEDEDAIADTESLALAETYGRNIENFIGTVKLPVGVVGPLRINGLNAVGDYYVPLATTEAALVASYGRGMEVTAQAGGVTSAMIGEGVLRTPAFVFADMVQAGRFIDWVAGNAETLRTVAEATTRHGKLVTIEPFMDSDTVFLICRYSTGDAAGQNMVTVATQALCAHIIEHGPVKPRHWFIEGNFSGDKKASYLGLHMGRGRKVTASIELPDGLIRKCLHVEPEAMLAYGRVAALGSTLSGQLGTQAHYANGLAALYIATGQDAACVAESAVGFTRAERRDGSIFFSVTMPNIVVGSVGGGTGLPSQSAALGLMGLKGAGKAAALAEVVGALCLCGEISIIAAIAAGHFTRAHAKLARLR</sequence>
<dbReference type="InterPro" id="IPR009029">
    <property type="entry name" value="HMG_CoA_Rdtase_sub-bd_dom_sf"/>
</dbReference>
<dbReference type="PROSITE" id="PS50065">
    <property type="entry name" value="HMG_COA_REDUCTASE_4"/>
    <property type="match status" value="1"/>
</dbReference>
<dbReference type="PROSITE" id="PS00318">
    <property type="entry name" value="HMG_COA_REDUCTASE_2"/>
    <property type="match status" value="1"/>
</dbReference>
<protein>
    <submittedName>
        <fullName evidence="4">3-hydroxy-3-methylglutaryl-CoA reductase</fullName>
    </submittedName>
</protein>
<dbReference type="Gene3D" id="3.90.770.10">
    <property type="entry name" value="3-hydroxy-3-methylglutaryl-coenzyme A Reductase, Chain A, domain 2"/>
    <property type="match status" value="1"/>
</dbReference>
<organism evidence="4 5">
    <name type="scientific">Devosia nitrariae</name>
    <dbReference type="NCBI Taxonomy" id="2071872"/>
    <lineage>
        <taxon>Bacteria</taxon>
        <taxon>Pseudomonadati</taxon>
        <taxon>Pseudomonadota</taxon>
        <taxon>Alphaproteobacteria</taxon>
        <taxon>Hyphomicrobiales</taxon>
        <taxon>Devosiaceae</taxon>
        <taxon>Devosia</taxon>
    </lineage>
</organism>
<dbReference type="PANTHER" id="PTHR10572:SF24">
    <property type="entry name" value="3-HYDROXY-3-METHYLGLUTARYL-COENZYME A REDUCTASE"/>
    <property type="match status" value="1"/>
</dbReference>
<dbReference type="SUPFAM" id="SSF55035">
    <property type="entry name" value="NAD-binding domain of HMG-CoA reductase"/>
    <property type="match status" value="1"/>
</dbReference>
<keyword evidence="5" id="KW-1185">Reference proteome</keyword>
<feature type="transmembrane region" description="Helical" evidence="3">
    <location>
        <begin position="383"/>
        <end position="409"/>
    </location>
</feature>
<keyword evidence="3" id="KW-0812">Transmembrane</keyword>
<comment type="similarity">
    <text evidence="1">Belongs to the HMG-CoA reductase family.</text>
</comment>
<dbReference type="EMBL" id="BSNS01000002">
    <property type="protein sequence ID" value="GLQ52878.1"/>
    <property type="molecule type" value="Genomic_DNA"/>
</dbReference>
<dbReference type="InterPro" id="IPR009023">
    <property type="entry name" value="HMG_CoA_Rdtase_NAD(P)-bd_sf"/>
</dbReference>
<dbReference type="SUPFAM" id="SSF56542">
    <property type="entry name" value="Substrate-binding domain of HMG-CoA reductase"/>
    <property type="match status" value="1"/>
</dbReference>
<evidence type="ECO:0000313" key="4">
    <source>
        <dbReference type="EMBL" id="GLQ52878.1"/>
    </source>
</evidence>
<dbReference type="InterPro" id="IPR023074">
    <property type="entry name" value="HMG_CoA_Rdtase_cat_sf"/>
</dbReference>
<evidence type="ECO:0000313" key="5">
    <source>
        <dbReference type="Proteomes" id="UP001156691"/>
    </source>
</evidence>
<keyword evidence="2" id="KW-0560">Oxidoreductase</keyword>
<dbReference type="InterPro" id="IPR023076">
    <property type="entry name" value="HMG_CoA_Rdtase_CS"/>
</dbReference>
<accession>A0ABQ5VZ30</accession>
<dbReference type="PANTHER" id="PTHR10572">
    <property type="entry name" value="3-HYDROXY-3-METHYLGLUTARYL-COENZYME A REDUCTASE"/>
    <property type="match status" value="1"/>
</dbReference>
<comment type="caution">
    <text evidence="4">The sequence shown here is derived from an EMBL/GenBank/DDBJ whole genome shotgun (WGS) entry which is preliminary data.</text>
</comment>
<dbReference type="Proteomes" id="UP001156691">
    <property type="component" value="Unassembled WGS sequence"/>
</dbReference>
<dbReference type="Gene3D" id="3.30.70.420">
    <property type="entry name" value="Hydroxymethylglutaryl-CoA reductase, class I/II, NAD/NADP-binding domain"/>
    <property type="match status" value="1"/>
</dbReference>
<evidence type="ECO:0000256" key="1">
    <source>
        <dbReference type="ARBA" id="ARBA00007661"/>
    </source>
</evidence>
<dbReference type="Pfam" id="PF00368">
    <property type="entry name" value="HMG-CoA_red"/>
    <property type="match status" value="1"/>
</dbReference>
<gene>
    <name evidence="4" type="ORF">GCM10010862_01360</name>
</gene>
<evidence type="ECO:0000256" key="3">
    <source>
        <dbReference type="SAM" id="Phobius"/>
    </source>
</evidence>
<reference evidence="5" key="1">
    <citation type="journal article" date="2019" name="Int. J. Syst. Evol. Microbiol.">
        <title>The Global Catalogue of Microorganisms (GCM) 10K type strain sequencing project: providing services to taxonomists for standard genome sequencing and annotation.</title>
        <authorList>
            <consortium name="The Broad Institute Genomics Platform"/>
            <consortium name="The Broad Institute Genome Sequencing Center for Infectious Disease"/>
            <person name="Wu L."/>
            <person name="Ma J."/>
        </authorList>
    </citation>
    <scope>NUCLEOTIDE SEQUENCE [LARGE SCALE GENOMIC DNA]</scope>
    <source>
        <strain evidence="5">NBRC 112416</strain>
    </source>
</reference>